<sequence length="418" mass="46243">MLRQEEEVTVDDLIQDDHVDAGEENEFDEKWEEAIAKHQQGNQREQASRPQTASRNRSRPGTTSSSHDGGDQDAAAAAIRSQTDASWRRPPSLTEDTVLKATTGQEEAFAFTPTSGMGLALPSSPGHSTSQPESPGTIPLPPSHSPTFDPSKKPRSILSPAGGAKASEWPDEHLRKSHSSVRIQEESPTSAASPTRIDDAHSAQWGAGHSAFFSSMGSQAFGQSDSFSSGGGRVGLGLRPHTAMGRSEGEGHGPRISKKYIRERKARQREVDKEMDALVERGRLEVIYDALHKMGEANEWANALGMKESYRAYKDELGALTCHIYEGNGFKREVSLQIFVTHEYPRLRSRYFTFRGRKGTRQRHTASTADLQTPDFKKKRQEELQSALLTTVQLTNILKEQLKILDRSADSFSPYVIE</sequence>
<feature type="compositionally biased region" description="Polar residues" evidence="1">
    <location>
        <begin position="39"/>
        <end position="63"/>
    </location>
</feature>
<dbReference type="Proteomes" id="UP000041254">
    <property type="component" value="Unassembled WGS sequence"/>
</dbReference>
<feature type="compositionally biased region" description="Low complexity" evidence="1">
    <location>
        <begin position="64"/>
        <end position="85"/>
    </location>
</feature>
<dbReference type="EMBL" id="CDMY01000402">
    <property type="protein sequence ID" value="CEM10160.1"/>
    <property type="molecule type" value="Genomic_DNA"/>
</dbReference>
<feature type="region of interest" description="Disordered" evidence="1">
    <location>
        <begin position="1"/>
        <end position="101"/>
    </location>
</feature>
<evidence type="ECO:0000313" key="2">
    <source>
        <dbReference type="EMBL" id="CEM10160.1"/>
    </source>
</evidence>
<keyword evidence="3" id="KW-1185">Reference proteome</keyword>
<feature type="region of interest" description="Disordered" evidence="1">
    <location>
        <begin position="114"/>
        <end position="197"/>
    </location>
</feature>
<organism evidence="2 3">
    <name type="scientific">Vitrella brassicaformis (strain CCMP3155)</name>
    <dbReference type="NCBI Taxonomy" id="1169540"/>
    <lineage>
        <taxon>Eukaryota</taxon>
        <taxon>Sar</taxon>
        <taxon>Alveolata</taxon>
        <taxon>Colpodellida</taxon>
        <taxon>Vitrellaceae</taxon>
        <taxon>Vitrella</taxon>
    </lineage>
</organism>
<name>A0A0G4FB98_VITBC</name>
<reference evidence="2 3" key="1">
    <citation type="submission" date="2014-11" db="EMBL/GenBank/DDBJ databases">
        <authorList>
            <person name="Zhu J."/>
            <person name="Qi W."/>
            <person name="Song R."/>
        </authorList>
    </citation>
    <scope>NUCLEOTIDE SEQUENCE [LARGE SCALE GENOMIC DNA]</scope>
</reference>
<dbReference type="OrthoDB" id="295201at2759"/>
<proteinExistence type="predicted"/>
<evidence type="ECO:0000313" key="3">
    <source>
        <dbReference type="Proteomes" id="UP000041254"/>
    </source>
</evidence>
<gene>
    <name evidence="2" type="ORF">Vbra_14879</name>
</gene>
<dbReference type="AlphaFoldDB" id="A0A0G4FB98"/>
<accession>A0A0G4FB98</accession>
<feature type="compositionally biased region" description="Polar residues" evidence="1">
    <location>
        <begin position="125"/>
        <end position="134"/>
    </location>
</feature>
<evidence type="ECO:0000256" key="1">
    <source>
        <dbReference type="SAM" id="MobiDB-lite"/>
    </source>
</evidence>
<feature type="compositionally biased region" description="Polar residues" evidence="1">
    <location>
        <begin position="180"/>
        <end position="193"/>
    </location>
</feature>
<feature type="compositionally biased region" description="Acidic residues" evidence="1">
    <location>
        <begin position="22"/>
        <end position="31"/>
    </location>
</feature>
<protein>
    <submittedName>
        <fullName evidence="2">Uncharacterized protein</fullName>
    </submittedName>
</protein>
<dbReference type="InParanoid" id="A0A0G4FB98"/>
<dbReference type="VEuPathDB" id="CryptoDB:Vbra_14879"/>